<dbReference type="EMBL" id="QCYK01000001">
    <property type="protein sequence ID" value="PUZ28489.1"/>
    <property type="molecule type" value="Genomic_DNA"/>
</dbReference>
<evidence type="ECO:0000259" key="4">
    <source>
        <dbReference type="Pfam" id="PF03446"/>
    </source>
</evidence>
<feature type="domain" description="3-hydroxyisobutyrate dehydrogenase-like NAD-binding" evidence="5">
    <location>
        <begin position="164"/>
        <end position="272"/>
    </location>
</feature>
<keyword evidence="2" id="KW-0520">NAD</keyword>
<dbReference type="InterPro" id="IPR008927">
    <property type="entry name" value="6-PGluconate_DH-like_C_sf"/>
</dbReference>
<dbReference type="InterPro" id="IPR029154">
    <property type="entry name" value="HIBADH-like_NADP-bd"/>
</dbReference>
<proteinExistence type="predicted"/>
<sequence length="290" mass="30755">MIGFIGLGAMGQAIAANILKAGFELTVYNRTPDKTKDLQQAGARVAGSVAELCSNADIVLTMITDDAVLAQLTGGENGMLAHLRRDALHISLSTISPAFSDALAAQHAARDQQYVAAPVFGKPDVAALAKLWIANAGSAAAKEKARPVLEAIGQGIYDFGEKPGAANLVKLSGNFIIAAMIETLAEAYTLGEKNGVSRHDMHEFFTSTLFPVPIYKNYGRLIADHNYLPVGGAPKILQKDMRLVNEVAAHSSVAMPFANIVHNRMIAMANANVQEDWVGFARQAATEAGL</sequence>
<protein>
    <submittedName>
        <fullName evidence="6">6-phosphogluconate dehydrogenase</fullName>
    </submittedName>
</protein>
<evidence type="ECO:0000313" key="6">
    <source>
        <dbReference type="EMBL" id="PUZ28489.1"/>
    </source>
</evidence>
<evidence type="ECO:0000256" key="2">
    <source>
        <dbReference type="ARBA" id="ARBA00023027"/>
    </source>
</evidence>
<organism evidence="6 7">
    <name type="scientific">Chitinophaga parva</name>
    <dbReference type="NCBI Taxonomy" id="2169414"/>
    <lineage>
        <taxon>Bacteria</taxon>
        <taxon>Pseudomonadati</taxon>
        <taxon>Bacteroidota</taxon>
        <taxon>Chitinophagia</taxon>
        <taxon>Chitinophagales</taxon>
        <taxon>Chitinophagaceae</taxon>
        <taxon>Chitinophaga</taxon>
    </lineage>
</organism>
<dbReference type="InterPro" id="IPR006115">
    <property type="entry name" value="6PGDH_NADP-bd"/>
</dbReference>
<dbReference type="OrthoDB" id="9786703at2"/>
<dbReference type="RefSeq" id="WP_108685127.1">
    <property type="nucleotide sequence ID" value="NZ_QCYK01000001.1"/>
</dbReference>
<name>A0A2T7BLG8_9BACT</name>
<dbReference type="Gene3D" id="1.10.1040.10">
    <property type="entry name" value="N-(1-d-carboxylethyl)-l-norvaline Dehydrogenase, domain 2"/>
    <property type="match status" value="1"/>
</dbReference>
<dbReference type="AlphaFoldDB" id="A0A2T7BLG8"/>
<dbReference type="SUPFAM" id="SSF48179">
    <property type="entry name" value="6-phosphogluconate dehydrogenase C-terminal domain-like"/>
    <property type="match status" value="1"/>
</dbReference>
<dbReference type="InterPro" id="IPR015815">
    <property type="entry name" value="HIBADH-related"/>
</dbReference>
<dbReference type="Gene3D" id="3.40.50.720">
    <property type="entry name" value="NAD(P)-binding Rossmann-like Domain"/>
    <property type="match status" value="1"/>
</dbReference>
<dbReference type="GO" id="GO:0050661">
    <property type="term" value="F:NADP binding"/>
    <property type="evidence" value="ECO:0007669"/>
    <property type="project" value="InterPro"/>
</dbReference>
<dbReference type="Pfam" id="PF14833">
    <property type="entry name" value="NAD_binding_11"/>
    <property type="match status" value="1"/>
</dbReference>
<dbReference type="PANTHER" id="PTHR43580:SF2">
    <property type="entry name" value="CYTOKINE-LIKE NUCLEAR FACTOR N-PAC"/>
    <property type="match status" value="1"/>
</dbReference>
<dbReference type="PANTHER" id="PTHR43580">
    <property type="entry name" value="OXIDOREDUCTASE GLYR1-RELATED"/>
    <property type="match status" value="1"/>
</dbReference>
<dbReference type="InterPro" id="IPR036291">
    <property type="entry name" value="NAD(P)-bd_dom_sf"/>
</dbReference>
<feature type="active site" evidence="3">
    <location>
        <position position="170"/>
    </location>
</feature>
<accession>A0A2T7BLG8</accession>
<reference evidence="6 7" key="1">
    <citation type="submission" date="2018-04" db="EMBL/GenBank/DDBJ databases">
        <title>Chitinophaga fuyangensis sp. nov., isolated from soil in a chemical factory.</title>
        <authorList>
            <person name="Chen K."/>
        </authorList>
    </citation>
    <scope>NUCLEOTIDE SEQUENCE [LARGE SCALE GENOMIC DNA]</scope>
    <source>
        <strain evidence="6 7">LY-1</strain>
    </source>
</reference>
<dbReference type="Proteomes" id="UP000244450">
    <property type="component" value="Unassembled WGS sequence"/>
</dbReference>
<evidence type="ECO:0000256" key="1">
    <source>
        <dbReference type="ARBA" id="ARBA00023002"/>
    </source>
</evidence>
<dbReference type="PIRSF" id="PIRSF000103">
    <property type="entry name" value="HIBADH"/>
    <property type="match status" value="1"/>
</dbReference>
<evidence type="ECO:0000313" key="7">
    <source>
        <dbReference type="Proteomes" id="UP000244450"/>
    </source>
</evidence>
<keyword evidence="1" id="KW-0560">Oxidoreductase</keyword>
<comment type="caution">
    <text evidence="6">The sequence shown here is derived from an EMBL/GenBank/DDBJ whole genome shotgun (WGS) entry which is preliminary data.</text>
</comment>
<dbReference type="InterPro" id="IPR013328">
    <property type="entry name" value="6PGD_dom2"/>
</dbReference>
<keyword evidence="7" id="KW-1185">Reference proteome</keyword>
<evidence type="ECO:0000256" key="3">
    <source>
        <dbReference type="PIRSR" id="PIRSR000103-1"/>
    </source>
</evidence>
<dbReference type="GO" id="GO:0051287">
    <property type="term" value="F:NAD binding"/>
    <property type="evidence" value="ECO:0007669"/>
    <property type="project" value="InterPro"/>
</dbReference>
<dbReference type="InterPro" id="IPR051265">
    <property type="entry name" value="HIBADH-related_NP60_sf"/>
</dbReference>
<dbReference type="Pfam" id="PF03446">
    <property type="entry name" value="NAD_binding_2"/>
    <property type="match status" value="1"/>
</dbReference>
<gene>
    <name evidence="6" type="ORF">DCC81_03115</name>
</gene>
<feature type="domain" description="6-phosphogluconate dehydrogenase NADP-binding" evidence="4">
    <location>
        <begin position="2"/>
        <end position="157"/>
    </location>
</feature>
<dbReference type="GO" id="GO:0016491">
    <property type="term" value="F:oxidoreductase activity"/>
    <property type="evidence" value="ECO:0007669"/>
    <property type="project" value="UniProtKB-KW"/>
</dbReference>
<evidence type="ECO:0000259" key="5">
    <source>
        <dbReference type="Pfam" id="PF14833"/>
    </source>
</evidence>
<dbReference type="SUPFAM" id="SSF51735">
    <property type="entry name" value="NAD(P)-binding Rossmann-fold domains"/>
    <property type="match status" value="1"/>
</dbReference>